<dbReference type="EMBL" id="JAVRBK010000005">
    <property type="protein sequence ID" value="KAK5643191.1"/>
    <property type="molecule type" value="Genomic_DNA"/>
</dbReference>
<keyword evidence="2" id="KW-0328">Glycosyltransferase</keyword>
<dbReference type="PANTHER" id="PTHR48043">
    <property type="entry name" value="EG:EG0003.4 PROTEIN-RELATED"/>
    <property type="match status" value="1"/>
</dbReference>
<dbReference type="Pfam" id="PF00201">
    <property type="entry name" value="UDPGT"/>
    <property type="match status" value="1"/>
</dbReference>
<evidence type="ECO:0000256" key="1">
    <source>
        <dbReference type="ARBA" id="ARBA00009995"/>
    </source>
</evidence>
<reference evidence="4 5" key="1">
    <citation type="journal article" date="2024" name="Insects">
        <title>An Improved Chromosome-Level Genome Assembly of the Firefly Pyrocoelia pectoralis.</title>
        <authorList>
            <person name="Fu X."/>
            <person name="Meyer-Rochow V.B."/>
            <person name="Ballantyne L."/>
            <person name="Zhu X."/>
        </authorList>
    </citation>
    <scope>NUCLEOTIDE SEQUENCE [LARGE SCALE GENOMIC DNA]</scope>
    <source>
        <strain evidence="4">XCY_ONT2</strain>
    </source>
</reference>
<name>A0AAN7ZM50_9COLE</name>
<dbReference type="InterPro" id="IPR002213">
    <property type="entry name" value="UDP_glucos_trans"/>
</dbReference>
<protein>
    <submittedName>
        <fullName evidence="4">Uncharacterized protein</fullName>
    </submittedName>
</protein>
<keyword evidence="3" id="KW-0808">Transferase</keyword>
<accession>A0AAN7ZM50</accession>
<evidence type="ECO:0000313" key="4">
    <source>
        <dbReference type="EMBL" id="KAK5643191.1"/>
    </source>
</evidence>
<dbReference type="Proteomes" id="UP001329430">
    <property type="component" value="Chromosome 5"/>
</dbReference>
<dbReference type="AlphaFoldDB" id="A0AAN7ZM50"/>
<dbReference type="PANTHER" id="PTHR48043:SF145">
    <property type="entry name" value="FI06409P-RELATED"/>
    <property type="match status" value="1"/>
</dbReference>
<evidence type="ECO:0000256" key="3">
    <source>
        <dbReference type="ARBA" id="ARBA00022679"/>
    </source>
</evidence>
<dbReference type="SUPFAM" id="SSF53756">
    <property type="entry name" value="UDP-Glycosyltransferase/glycogen phosphorylase"/>
    <property type="match status" value="1"/>
</dbReference>
<comment type="caution">
    <text evidence="4">The sequence shown here is derived from an EMBL/GenBank/DDBJ whole genome shotgun (WGS) entry which is preliminary data.</text>
</comment>
<evidence type="ECO:0000256" key="2">
    <source>
        <dbReference type="ARBA" id="ARBA00022676"/>
    </source>
</evidence>
<evidence type="ECO:0000313" key="5">
    <source>
        <dbReference type="Proteomes" id="UP001329430"/>
    </source>
</evidence>
<proteinExistence type="inferred from homology"/>
<comment type="similarity">
    <text evidence="1">Belongs to the UDP-glycosyltransferase family.</text>
</comment>
<dbReference type="GO" id="GO:0008194">
    <property type="term" value="F:UDP-glycosyltransferase activity"/>
    <property type="evidence" value="ECO:0007669"/>
    <property type="project" value="InterPro"/>
</dbReference>
<organism evidence="4 5">
    <name type="scientific">Pyrocoelia pectoralis</name>
    <dbReference type="NCBI Taxonomy" id="417401"/>
    <lineage>
        <taxon>Eukaryota</taxon>
        <taxon>Metazoa</taxon>
        <taxon>Ecdysozoa</taxon>
        <taxon>Arthropoda</taxon>
        <taxon>Hexapoda</taxon>
        <taxon>Insecta</taxon>
        <taxon>Pterygota</taxon>
        <taxon>Neoptera</taxon>
        <taxon>Endopterygota</taxon>
        <taxon>Coleoptera</taxon>
        <taxon>Polyphaga</taxon>
        <taxon>Elateriformia</taxon>
        <taxon>Elateroidea</taxon>
        <taxon>Lampyridae</taxon>
        <taxon>Lampyrinae</taxon>
        <taxon>Pyrocoelia</taxon>
    </lineage>
</organism>
<keyword evidence="5" id="KW-1185">Reference proteome</keyword>
<dbReference type="InterPro" id="IPR050271">
    <property type="entry name" value="UDP-glycosyltransferase"/>
</dbReference>
<gene>
    <name evidence="4" type="ORF">RI129_007036</name>
</gene>
<sequence length="274" mass="30900">MLFVNVCVILGLFTPVYGYKILGLFPHKGKSHYDTYEPLMKALVAKGHHVTVMSHFPQKKPLKNLTDIDIRTGDYLVNVINLEDITGSRLQRYLMPPFLAYVGYGTCSEGLSHANFKNLTNSGHRFDVILTEFFNTECFLNDLNRYQAPIIGISSCTIMPWDDFTVGVPSNPAYIPNSFMPFSDTMTFLERFENTISYIFCLGVFEFLIDIPGRIVASGYFSNSLPNLKKMAANISLMLVNNHFSFTFPRPLPPNYIEVGGIHVGKLNEPPMVS</sequence>